<keyword evidence="3" id="KW-0804">Transcription</keyword>
<evidence type="ECO:0000313" key="7">
    <source>
        <dbReference type="Proteomes" id="UP000290819"/>
    </source>
</evidence>
<dbReference type="OrthoDB" id="9802802at2"/>
<accession>A0A4Q1UV88</accession>
<dbReference type="InterPro" id="IPR050109">
    <property type="entry name" value="HTH-type_TetR-like_transc_reg"/>
</dbReference>
<dbReference type="RefSeq" id="WP_129272912.1">
    <property type="nucleotide sequence ID" value="NZ_MZXW01000032.1"/>
</dbReference>
<evidence type="ECO:0000259" key="5">
    <source>
        <dbReference type="PROSITE" id="PS50977"/>
    </source>
</evidence>
<dbReference type="InterPro" id="IPR009057">
    <property type="entry name" value="Homeodomain-like_sf"/>
</dbReference>
<feature type="domain" description="HTH tetR-type" evidence="5">
    <location>
        <begin position="13"/>
        <end position="73"/>
    </location>
</feature>
<dbReference type="SUPFAM" id="SSF46689">
    <property type="entry name" value="Homeodomain-like"/>
    <property type="match status" value="1"/>
</dbReference>
<sequence length="224" mass="24032">MPQAQTPRQVGSACTRERIVQAAIRLYREIGYRKTTVADVARDASMSPANLYRFYPSRRALEEAVVTELLEEVSAAAASAARTGRSGLERLNAVFRAISRIHEDRLANNVRLHELVVAAGQASWPASLSHADRLRGVVQSVIAAGPAGGEFRAGSSMALACCLLDAMDAYLNPSRIKAAALRPTFNEMMRFCAGALSNAASISAASFQVTSIGADLRYKSACRT</sequence>
<organism evidence="6 7">
    <name type="scientific">Bradyrhizobium betae</name>
    <dbReference type="NCBI Taxonomy" id="244734"/>
    <lineage>
        <taxon>Bacteria</taxon>
        <taxon>Pseudomonadati</taxon>
        <taxon>Pseudomonadota</taxon>
        <taxon>Alphaproteobacteria</taxon>
        <taxon>Hyphomicrobiales</taxon>
        <taxon>Nitrobacteraceae</taxon>
        <taxon>Bradyrhizobium</taxon>
    </lineage>
</organism>
<dbReference type="GO" id="GO:0003700">
    <property type="term" value="F:DNA-binding transcription factor activity"/>
    <property type="evidence" value="ECO:0007669"/>
    <property type="project" value="TreeGrafter"/>
</dbReference>
<dbReference type="PANTHER" id="PTHR30055:SF151">
    <property type="entry name" value="TRANSCRIPTIONAL REGULATORY PROTEIN"/>
    <property type="match status" value="1"/>
</dbReference>
<dbReference type="Pfam" id="PF17935">
    <property type="entry name" value="TetR_C_27"/>
    <property type="match status" value="1"/>
</dbReference>
<dbReference type="Gene3D" id="1.10.357.10">
    <property type="entry name" value="Tetracycline Repressor, domain 2"/>
    <property type="match status" value="1"/>
</dbReference>
<comment type="caution">
    <text evidence="6">The sequence shown here is derived from an EMBL/GenBank/DDBJ whole genome shotgun (WGS) entry which is preliminary data.</text>
</comment>
<dbReference type="PRINTS" id="PR00455">
    <property type="entry name" value="HTHTETR"/>
</dbReference>
<dbReference type="GO" id="GO:0000976">
    <property type="term" value="F:transcription cis-regulatory region binding"/>
    <property type="evidence" value="ECO:0007669"/>
    <property type="project" value="TreeGrafter"/>
</dbReference>
<dbReference type="InterPro" id="IPR041478">
    <property type="entry name" value="TetR_C_27"/>
</dbReference>
<evidence type="ECO:0000256" key="4">
    <source>
        <dbReference type="PROSITE-ProRule" id="PRU00335"/>
    </source>
</evidence>
<feature type="DNA-binding region" description="H-T-H motif" evidence="4">
    <location>
        <begin position="36"/>
        <end position="55"/>
    </location>
</feature>
<reference evidence="6 7" key="1">
    <citation type="submission" date="2017-03" db="EMBL/GenBank/DDBJ databases">
        <authorList>
            <person name="Safronova V.I."/>
            <person name="Sazanova A.L."/>
            <person name="Chirak E.R."/>
        </authorList>
    </citation>
    <scope>NUCLEOTIDE SEQUENCE [LARGE SCALE GENOMIC DNA]</scope>
    <source>
        <strain evidence="6 7">Opo-243</strain>
    </source>
</reference>
<dbReference type="PANTHER" id="PTHR30055">
    <property type="entry name" value="HTH-TYPE TRANSCRIPTIONAL REGULATOR RUTR"/>
    <property type="match status" value="1"/>
</dbReference>
<dbReference type="InterPro" id="IPR001647">
    <property type="entry name" value="HTH_TetR"/>
</dbReference>
<keyword evidence="7" id="KW-1185">Reference proteome</keyword>
<dbReference type="PROSITE" id="PS50977">
    <property type="entry name" value="HTH_TETR_2"/>
    <property type="match status" value="1"/>
</dbReference>
<evidence type="ECO:0000313" key="6">
    <source>
        <dbReference type="EMBL" id="RXT42911.1"/>
    </source>
</evidence>
<evidence type="ECO:0000256" key="2">
    <source>
        <dbReference type="ARBA" id="ARBA00023125"/>
    </source>
</evidence>
<dbReference type="Proteomes" id="UP000290819">
    <property type="component" value="Unassembled WGS sequence"/>
</dbReference>
<dbReference type="EMBL" id="MZXW01000032">
    <property type="protein sequence ID" value="RXT42911.1"/>
    <property type="molecule type" value="Genomic_DNA"/>
</dbReference>
<dbReference type="AlphaFoldDB" id="A0A4Q1UV88"/>
<keyword evidence="2 4" id="KW-0238">DNA-binding</keyword>
<dbReference type="Pfam" id="PF00440">
    <property type="entry name" value="TetR_N"/>
    <property type="match status" value="1"/>
</dbReference>
<proteinExistence type="predicted"/>
<gene>
    <name evidence="6" type="ORF">B5V03_24110</name>
</gene>
<name>A0A4Q1UV88_9BRAD</name>
<keyword evidence="1" id="KW-0805">Transcription regulation</keyword>
<evidence type="ECO:0000256" key="3">
    <source>
        <dbReference type="ARBA" id="ARBA00023163"/>
    </source>
</evidence>
<evidence type="ECO:0000256" key="1">
    <source>
        <dbReference type="ARBA" id="ARBA00023015"/>
    </source>
</evidence>
<protein>
    <submittedName>
        <fullName evidence="6">TetR family transcriptional regulator</fullName>
    </submittedName>
</protein>